<proteinExistence type="predicted"/>
<organism evidence="2">
    <name type="scientific">marine sediment metagenome</name>
    <dbReference type="NCBI Taxonomy" id="412755"/>
    <lineage>
        <taxon>unclassified sequences</taxon>
        <taxon>metagenomes</taxon>
        <taxon>ecological metagenomes</taxon>
    </lineage>
</organism>
<gene>
    <name evidence="2" type="ORF">LCGC14_1294820</name>
</gene>
<dbReference type="EMBL" id="LAZR01007501">
    <property type="protein sequence ID" value="KKM84867.1"/>
    <property type="molecule type" value="Genomic_DNA"/>
</dbReference>
<evidence type="ECO:0000313" key="2">
    <source>
        <dbReference type="EMBL" id="KKM84867.1"/>
    </source>
</evidence>
<name>A0A0F9NUB5_9ZZZZ</name>
<reference evidence="2" key="1">
    <citation type="journal article" date="2015" name="Nature">
        <title>Complex archaea that bridge the gap between prokaryotes and eukaryotes.</title>
        <authorList>
            <person name="Spang A."/>
            <person name="Saw J.H."/>
            <person name="Jorgensen S.L."/>
            <person name="Zaremba-Niedzwiedzka K."/>
            <person name="Martijn J."/>
            <person name="Lind A.E."/>
            <person name="van Eijk R."/>
            <person name="Schleper C."/>
            <person name="Guy L."/>
            <person name="Ettema T.J."/>
        </authorList>
    </citation>
    <scope>NUCLEOTIDE SEQUENCE</scope>
</reference>
<protein>
    <submittedName>
        <fullName evidence="2">Uncharacterized protein</fullName>
    </submittedName>
</protein>
<sequence>MSDPVMRPKQTKNAPGIVKQVNRGPIAGPTGSAATLTAFNRSEKKKK</sequence>
<feature type="region of interest" description="Disordered" evidence="1">
    <location>
        <begin position="1"/>
        <end position="47"/>
    </location>
</feature>
<comment type="caution">
    <text evidence="2">The sequence shown here is derived from an EMBL/GenBank/DDBJ whole genome shotgun (WGS) entry which is preliminary data.</text>
</comment>
<dbReference type="AlphaFoldDB" id="A0A0F9NUB5"/>
<evidence type="ECO:0000256" key="1">
    <source>
        <dbReference type="SAM" id="MobiDB-lite"/>
    </source>
</evidence>
<accession>A0A0F9NUB5</accession>